<dbReference type="InterPro" id="IPR008480">
    <property type="entry name" value="DUF761_pln"/>
</dbReference>
<dbReference type="KEGG" id="qsa:O6P43_021416"/>
<evidence type="ECO:0000313" key="2">
    <source>
        <dbReference type="Proteomes" id="UP001163823"/>
    </source>
</evidence>
<accession>A0AAD7LAU5</accession>
<evidence type="ECO:0000313" key="1">
    <source>
        <dbReference type="EMBL" id="KAJ7954708.1"/>
    </source>
</evidence>
<dbReference type="EMBL" id="JARAOO010000009">
    <property type="protein sequence ID" value="KAJ7954708.1"/>
    <property type="molecule type" value="Genomic_DNA"/>
</dbReference>
<gene>
    <name evidence="1" type="ORF">O6P43_021416</name>
</gene>
<dbReference type="EMBL" id="JARAOO010000009">
    <property type="protein sequence ID" value="KAJ7954707.1"/>
    <property type="molecule type" value="Genomic_DNA"/>
</dbReference>
<reference evidence="1" key="1">
    <citation type="journal article" date="2023" name="Science">
        <title>Elucidation of the pathway for biosynthesis of saponin adjuvants from the soapbark tree.</title>
        <authorList>
            <person name="Reed J."/>
            <person name="Orme A."/>
            <person name="El-Demerdash A."/>
            <person name="Owen C."/>
            <person name="Martin L.B.B."/>
            <person name="Misra R.C."/>
            <person name="Kikuchi S."/>
            <person name="Rejzek M."/>
            <person name="Martin A.C."/>
            <person name="Harkess A."/>
            <person name="Leebens-Mack J."/>
            <person name="Louveau T."/>
            <person name="Stephenson M.J."/>
            <person name="Osbourn A."/>
        </authorList>
    </citation>
    <scope>NUCLEOTIDE SEQUENCE</scope>
    <source>
        <strain evidence="1">S10</strain>
    </source>
</reference>
<comment type="caution">
    <text evidence="1">The sequence shown here is derived from an EMBL/GenBank/DDBJ whole genome shotgun (WGS) entry which is preliminary data.</text>
</comment>
<dbReference type="Proteomes" id="UP001163823">
    <property type="component" value="Chromosome 9"/>
</dbReference>
<organism evidence="1 2">
    <name type="scientific">Quillaja saponaria</name>
    <name type="common">Soap bark tree</name>
    <dbReference type="NCBI Taxonomy" id="32244"/>
    <lineage>
        <taxon>Eukaryota</taxon>
        <taxon>Viridiplantae</taxon>
        <taxon>Streptophyta</taxon>
        <taxon>Embryophyta</taxon>
        <taxon>Tracheophyta</taxon>
        <taxon>Spermatophyta</taxon>
        <taxon>Magnoliopsida</taxon>
        <taxon>eudicotyledons</taxon>
        <taxon>Gunneridae</taxon>
        <taxon>Pentapetalae</taxon>
        <taxon>rosids</taxon>
        <taxon>fabids</taxon>
        <taxon>Fabales</taxon>
        <taxon>Quillajaceae</taxon>
        <taxon>Quillaja</taxon>
    </lineage>
</organism>
<dbReference type="AlphaFoldDB" id="A0AAD7LAU5"/>
<keyword evidence="2" id="KW-1185">Reference proteome</keyword>
<dbReference type="Pfam" id="PF05553">
    <property type="entry name" value="DUF761"/>
    <property type="match status" value="1"/>
</dbReference>
<proteinExistence type="predicted"/>
<protein>
    <submittedName>
        <fullName evidence="1">Cotton fiber protein</fullName>
    </submittedName>
</protein>
<name>A0AAD7LAU5_QUISA</name>
<sequence length="180" mass="20840">MSLMRLGRKLQPAKKAWKSFTKTVHAKIHKLNIPKAITTTIQRVISGFHSLRFFLPTKRRSISRPSTSTFYHQVHRKNFASIHIDELFAGEPELPVHDKKLNEHGETSRGKEVLIEKRLPGKSNSMYSIEDAWKAVVASSPNLRGVEERADEFIVKFREDMKIQKERSILEFQEMLTRSA</sequence>